<dbReference type="GO" id="GO:0019185">
    <property type="term" value="C:snRNA-activating protein complex"/>
    <property type="evidence" value="ECO:0007669"/>
    <property type="project" value="TreeGrafter"/>
</dbReference>
<evidence type="ECO:0000256" key="4">
    <source>
        <dbReference type="ARBA" id="ARBA00023125"/>
    </source>
</evidence>
<keyword evidence="5" id="KW-0804">Transcription</keyword>
<evidence type="ECO:0000256" key="3">
    <source>
        <dbReference type="ARBA" id="ARBA00023015"/>
    </source>
</evidence>
<evidence type="ECO:0000313" key="8">
    <source>
        <dbReference type="Proteomes" id="UP000593562"/>
    </source>
</evidence>
<dbReference type="InParanoid" id="A0A7J7C3K9"/>
<keyword evidence="3" id="KW-0805">Transcription regulation</keyword>
<sequence length="480" mass="54695">MENVEFEQEHVNDSNFSIPRGGPIYIPNMVGSLTRVADFEASAARQLQDLEYELLTDSYVDEDICVDELKVFTEEELVDMALKEAFQDAENTEKSLQLWEGNSVAGKNDTSANKNGCSNCFQRGGNASASLVPAYGSQSDNILNVAANNTESRIKKRRVNKCALEDSYIEKVEQLAKIKQKQDEDKAAARLHCFIPSCKANESAVASSEKIERMQSLRSINSERKMKPSNIQEHMPVLYPEVVLCIEVYHAVRKLAKTQELLVLGRQTLTELRDKIYCLTDSVMQKAGQHDPSGYFLIEDVFCNDLRDPSAIDYSEPIFDWLRDSRDEALRKWDCIISGDLQKKQKAIIGEVKSSDLPHFKAVAMQNTQFCDLRFRLGAGYLYCHQGDCKHTIVIRDMRLIHPEDVQNRAAYPIIIFQMKLRGQKCDVCNIYRATKVSVDDKWAGTNPCYFCDDCYFLLHHNKDGSLLYSDFLVYEHVHD</sequence>
<dbReference type="GO" id="GO:0001046">
    <property type="term" value="F:core promoter sequence-specific DNA binding"/>
    <property type="evidence" value="ECO:0007669"/>
    <property type="project" value="TreeGrafter"/>
</dbReference>
<gene>
    <name evidence="7" type="ORF">HS088_TW21G00663</name>
</gene>
<proteinExistence type="inferred from homology"/>
<dbReference type="Proteomes" id="UP000593562">
    <property type="component" value="Unassembled WGS sequence"/>
</dbReference>
<dbReference type="GO" id="GO:0001006">
    <property type="term" value="F:RNA polymerase III type 3 promoter sequence-specific DNA binding"/>
    <property type="evidence" value="ECO:0007669"/>
    <property type="project" value="TreeGrafter"/>
</dbReference>
<keyword evidence="4" id="KW-0238">DNA-binding</keyword>
<reference evidence="7 8" key="1">
    <citation type="journal article" date="2020" name="Nat. Commun.">
        <title>Genome of Tripterygium wilfordii and identification of cytochrome P450 involved in triptolide biosynthesis.</title>
        <authorList>
            <person name="Tu L."/>
            <person name="Su P."/>
            <person name="Zhang Z."/>
            <person name="Gao L."/>
            <person name="Wang J."/>
            <person name="Hu T."/>
            <person name="Zhou J."/>
            <person name="Zhang Y."/>
            <person name="Zhao Y."/>
            <person name="Liu Y."/>
            <person name="Song Y."/>
            <person name="Tong Y."/>
            <person name="Lu Y."/>
            <person name="Yang J."/>
            <person name="Xu C."/>
            <person name="Jia M."/>
            <person name="Peters R.J."/>
            <person name="Huang L."/>
            <person name="Gao W."/>
        </authorList>
    </citation>
    <scope>NUCLEOTIDE SEQUENCE [LARGE SCALE GENOMIC DNA]</scope>
    <source>
        <strain evidence="8">cv. XIE 37</strain>
        <tissue evidence="7">Leaf</tissue>
    </source>
</reference>
<dbReference type="GO" id="GO:0005634">
    <property type="term" value="C:nucleus"/>
    <property type="evidence" value="ECO:0007669"/>
    <property type="project" value="UniProtKB-SubCell"/>
</dbReference>
<organism evidence="7 8">
    <name type="scientific">Tripterygium wilfordii</name>
    <name type="common">Thunder God vine</name>
    <dbReference type="NCBI Taxonomy" id="458696"/>
    <lineage>
        <taxon>Eukaryota</taxon>
        <taxon>Viridiplantae</taxon>
        <taxon>Streptophyta</taxon>
        <taxon>Embryophyta</taxon>
        <taxon>Tracheophyta</taxon>
        <taxon>Spermatophyta</taxon>
        <taxon>Magnoliopsida</taxon>
        <taxon>eudicotyledons</taxon>
        <taxon>Gunneridae</taxon>
        <taxon>Pentapetalae</taxon>
        <taxon>rosids</taxon>
        <taxon>fabids</taxon>
        <taxon>Celastrales</taxon>
        <taxon>Celastraceae</taxon>
        <taxon>Tripterygium</taxon>
    </lineage>
</organism>
<name>A0A7J7C3K9_TRIWF</name>
<evidence type="ECO:0000256" key="2">
    <source>
        <dbReference type="ARBA" id="ARBA00010410"/>
    </source>
</evidence>
<dbReference type="GO" id="GO:0042795">
    <property type="term" value="P:snRNA transcription by RNA polymerase II"/>
    <property type="evidence" value="ECO:0007669"/>
    <property type="project" value="TreeGrafter"/>
</dbReference>
<protein>
    <submittedName>
        <fullName evidence="7">snRNA-activating protein complex subunit</fullName>
    </submittedName>
</protein>
<dbReference type="AlphaFoldDB" id="A0A7J7C3K9"/>
<dbReference type="PANTHER" id="PTHR13421:SF16">
    <property type="entry name" value="SNRNA-ACTIVATING PROTEIN COMPLEX SUBUNIT 3"/>
    <property type="match status" value="1"/>
</dbReference>
<keyword evidence="6" id="KW-0539">Nucleus</keyword>
<dbReference type="GO" id="GO:0000978">
    <property type="term" value="F:RNA polymerase II cis-regulatory region sequence-specific DNA binding"/>
    <property type="evidence" value="ECO:0007669"/>
    <property type="project" value="TreeGrafter"/>
</dbReference>
<dbReference type="GO" id="GO:0042796">
    <property type="term" value="P:snRNA transcription by RNA polymerase III"/>
    <property type="evidence" value="ECO:0007669"/>
    <property type="project" value="TreeGrafter"/>
</dbReference>
<comment type="similarity">
    <text evidence="2">Belongs to the SNAPC3/SRD2 family.</text>
</comment>
<dbReference type="EMBL" id="JAAARO010000021">
    <property type="protein sequence ID" value="KAF5728515.1"/>
    <property type="molecule type" value="Genomic_DNA"/>
</dbReference>
<evidence type="ECO:0000256" key="5">
    <source>
        <dbReference type="ARBA" id="ARBA00023163"/>
    </source>
</evidence>
<comment type="caution">
    <text evidence="7">The sequence shown here is derived from an EMBL/GenBank/DDBJ whole genome shotgun (WGS) entry which is preliminary data.</text>
</comment>
<comment type="subcellular location">
    <subcellularLocation>
        <location evidence="1">Nucleus</location>
    </subcellularLocation>
</comment>
<evidence type="ECO:0000313" key="7">
    <source>
        <dbReference type="EMBL" id="KAF5728515.1"/>
    </source>
</evidence>
<evidence type="ECO:0000256" key="6">
    <source>
        <dbReference type="ARBA" id="ARBA00023242"/>
    </source>
</evidence>
<dbReference type="Pfam" id="PF12251">
    <property type="entry name" value="SNAPC3"/>
    <property type="match status" value="1"/>
</dbReference>
<keyword evidence="8" id="KW-1185">Reference proteome</keyword>
<dbReference type="GO" id="GO:0003681">
    <property type="term" value="F:bent DNA binding"/>
    <property type="evidence" value="ECO:0007669"/>
    <property type="project" value="TreeGrafter"/>
</dbReference>
<dbReference type="FunCoup" id="A0A7J7C3K9">
    <property type="interactions" value="2160"/>
</dbReference>
<dbReference type="InterPro" id="IPR022042">
    <property type="entry name" value="snRNA-activating_su3"/>
</dbReference>
<accession>A0A7J7C3K9</accession>
<evidence type="ECO:0000256" key="1">
    <source>
        <dbReference type="ARBA" id="ARBA00004123"/>
    </source>
</evidence>
<dbReference type="PANTHER" id="PTHR13421">
    <property type="entry name" value="SNRNA-ACTIVATING PROTEIN COMPLEX SUBUNIT 3"/>
    <property type="match status" value="1"/>
</dbReference>